<dbReference type="Proteomes" id="UP000444721">
    <property type="component" value="Unassembled WGS sequence"/>
</dbReference>
<dbReference type="VEuPathDB" id="AmoebaDB:FDP41_009535"/>
<keyword evidence="5 8" id="KW-0378">Hydrolase</keyword>
<dbReference type="GO" id="GO:0006508">
    <property type="term" value="P:proteolysis"/>
    <property type="evidence" value="ECO:0007669"/>
    <property type="project" value="UniProtKB-KW"/>
</dbReference>
<evidence type="ECO:0000256" key="2">
    <source>
        <dbReference type="ARBA" id="ARBA00022645"/>
    </source>
</evidence>
<evidence type="ECO:0000256" key="7">
    <source>
        <dbReference type="PROSITE-ProRule" id="PRU00076"/>
    </source>
</evidence>
<keyword evidence="7" id="KW-1015">Disulfide bond</keyword>
<organism evidence="11 12">
    <name type="scientific">Naegleria fowleri</name>
    <name type="common">Brain eating amoeba</name>
    <dbReference type="NCBI Taxonomy" id="5763"/>
    <lineage>
        <taxon>Eukaryota</taxon>
        <taxon>Discoba</taxon>
        <taxon>Heterolobosea</taxon>
        <taxon>Tetramitia</taxon>
        <taxon>Eutetramitia</taxon>
        <taxon>Vahlkampfiidae</taxon>
        <taxon>Naegleria</taxon>
    </lineage>
</organism>
<dbReference type="OMA" id="IHIDEYK"/>
<keyword evidence="9" id="KW-0812">Transmembrane</keyword>
<keyword evidence="2 8" id="KW-0121">Carboxypeptidase</keyword>
<keyword evidence="6" id="KW-0325">Glycoprotein</keyword>
<gene>
    <name evidence="11" type="ORF">FDP41_009535</name>
</gene>
<dbReference type="InterPro" id="IPR018202">
    <property type="entry name" value="Ser_caboxypep_ser_AS"/>
</dbReference>
<dbReference type="OrthoDB" id="443318at2759"/>
<keyword evidence="9" id="KW-0472">Membrane</keyword>
<evidence type="ECO:0000256" key="3">
    <source>
        <dbReference type="ARBA" id="ARBA00022670"/>
    </source>
</evidence>
<reference evidence="11 12" key="1">
    <citation type="journal article" date="2019" name="Sci. Rep.">
        <title>Nanopore sequencing improves the draft genome of the human pathogenic amoeba Naegleria fowleri.</title>
        <authorList>
            <person name="Liechti N."/>
            <person name="Schurch N."/>
            <person name="Bruggmann R."/>
            <person name="Wittwer M."/>
        </authorList>
    </citation>
    <scope>NUCLEOTIDE SEQUENCE [LARGE SCALE GENOMIC DNA]</scope>
    <source>
        <strain evidence="11 12">ATCC 30894</strain>
    </source>
</reference>
<dbReference type="Pfam" id="PF00450">
    <property type="entry name" value="Peptidase_S10"/>
    <property type="match status" value="1"/>
</dbReference>
<dbReference type="InterPro" id="IPR000742">
    <property type="entry name" value="EGF"/>
</dbReference>
<evidence type="ECO:0000313" key="12">
    <source>
        <dbReference type="Proteomes" id="UP000444721"/>
    </source>
</evidence>
<keyword evidence="3 8" id="KW-0645">Protease</keyword>
<dbReference type="GeneID" id="68116751"/>
<evidence type="ECO:0000313" key="11">
    <source>
        <dbReference type="EMBL" id="KAF0972227.1"/>
    </source>
</evidence>
<feature type="domain" description="EGF-like" evidence="10">
    <location>
        <begin position="511"/>
        <end position="546"/>
    </location>
</feature>
<accession>A0A6A5B1A8</accession>
<dbReference type="SUPFAM" id="SSF53474">
    <property type="entry name" value="alpha/beta-Hydrolases"/>
    <property type="match status" value="1"/>
</dbReference>
<comment type="caution">
    <text evidence="11">The sequence shown here is derived from an EMBL/GenBank/DDBJ whole genome shotgun (WGS) entry which is preliminary data.</text>
</comment>
<keyword evidence="4" id="KW-0732">Signal</keyword>
<keyword evidence="7" id="KW-0245">EGF-like domain</keyword>
<feature type="transmembrane region" description="Helical" evidence="9">
    <location>
        <begin position="687"/>
        <end position="714"/>
    </location>
</feature>
<dbReference type="Gene3D" id="3.40.50.1820">
    <property type="entry name" value="alpha/beta hydrolase"/>
    <property type="match status" value="1"/>
</dbReference>
<dbReference type="Gene3D" id="2.60.120.260">
    <property type="entry name" value="Galactose-binding domain-like"/>
    <property type="match status" value="1"/>
</dbReference>
<evidence type="ECO:0000256" key="8">
    <source>
        <dbReference type="RuleBase" id="RU361156"/>
    </source>
</evidence>
<dbReference type="PANTHER" id="PTHR11802">
    <property type="entry name" value="SERINE PROTEASE FAMILY S10 SERINE CARBOXYPEPTIDASE"/>
    <property type="match status" value="1"/>
</dbReference>
<dbReference type="InterPro" id="IPR001563">
    <property type="entry name" value="Peptidase_S10"/>
</dbReference>
<dbReference type="RefSeq" id="XP_044556942.1">
    <property type="nucleotide sequence ID" value="XM_044713504.1"/>
</dbReference>
<dbReference type="EMBL" id="VFQX01000070">
    <property type="protein sequence ID" value="KAF0972227.1"/>
    <property type="molecule type" value="Genomic_DNA"/>
</dbReference>
<name>A0A6A5B1A8_NAEFO</name>
<dbReference type="VEuPathDB" id="AmoebaDB:NfTy_062860"/>
<dbReference type="PRINTS" id="PR00724">
    <property type="entry name" value="CRBOXYPTASEC"/>
</dbReference>
<dbReference type="PROSITE" id="PS50026">
    <property type="entry name" value="EGF_3"/>
    <property type="match status" value="1"/>
</dbReference>
<feature type="disulfide bond" evidence="7">
    <location>
        <begin position="536"/>
        <end position="545"/>
    </location>
</feature>
<dbReference type="InterPro" id="IPR029058">
    <property type="entry name" value="AB_hydrolase_fold"/>
</dbReference>
<evidence type="ECO:0000256" key="9">
    <source>
        <dbReference type="SAM" id="Phobius"/>
    </source>
</evidence>
<dbReference type="PROSITE" id="PS01186">
    <property type="entry name" value="EGF_2"/>
    <property type="match status" value="1"/>
</dbReference>
<keyword evidence="12" id="KW-1185">Reference proteome</keyword>
<proteinExistence type="inferred from homology"/>
<keyword evidence="9" id="KW-1133">Transmembrane helix</keyword>
<sequence>MFRLDFSILSTQQISIPSSLHLLFSSFLIITALASSFLIQAASITSKSIDLATLPLAPSSPSIPAQSGFITTPNDAQLYYLLIPKLGSSKIDPNVPLLLWLNGGPGCSSMIGLFMEIGPLRFKPSNDPSTKQPSLVDHTMYSYCQYYHVLLIDNPSGAGYSFPASKSPDNAMNVGSQFLLFAMQQFYNQFPQYVNSPLYLFGESYGGKYVIGLANAIAQYNEKKKPSEVTIPLQGIAMGNAWIAPDIQERTYGELAYIVGLSDYTGLVRVNSKQHLCHEFVEQQMYKKTGNSGACQSALNEMLRNAGGVNVYDYRLFGTYSALAQLETYLKRDDVKKVLLGVDATLVTTYNYEQCSTEIWDKFRGDFQQSYLPQLVPLLSKYKILIYNGQFDLRCPVYGTNEYFRYMDWYGRFNFNYEPHYPIYLTNSNANDPQKAIGIFRKYDNLTQVVLYNSGHISPHDIPQASIEMVRRFLDNKSFCSYSIAYNATGGGMCTGSSITTPQNSMTSDTLLTQCPNLCSGHGQCNVATVPATCQCSPGFYEQDCSTAKHDITFGKEATYRSNIIFGNTIHLYHLTLPYSELSNGLFDIHVKLTKTSKLGKLHIYAKTSNETFVENSQIDESNIEQMRQQFPFHDLEDVNEKSLDMNELFRNRTRRITILLINTVDTESMYDLVIESDVSGKKLNPYLVTSIGIFSFLCITTIVLFMIYVVQYFNDQRILRSMKYEISQ</sequence>
<evidence type="ECO:0000256" key="4">
    <source>
        <dbReference type="ARBA" id="ARBA00022729"/>
    </source>
</evidence>
<feature type="disulfide bond" evidence="7">
    <location>
        <begin position="515"/>
        <end position="525"/>
    </location>
</feature>
<dbReference type="EC" id="3.4.16.-" evidence="8"/>
<dbReference type="PROSITE" id="PS00131">
    <property type="entry name" value="CARBOXYPEPT_SER_SER"/>
    <property type="match status" value="1"/>
</dbReference>
<dbReference type="PANTHER" id="PTHR11802:SF3">
    <property type="entry name" value="RETINOID-INDUCIBLE SERINE CARBOXYPEPTIDASE"/>
    <property type="match status" value="1"/>
</dbReference>
<dbReference type="AlphaFoldDB" id="A0A6A5B1A8"/>
<evidence type="ECO:0000256" key="1">
    <source>
        <dbReference type="ARBA" id="ARBA00009431"/>
    </source>
</evidence>
<evidence type="ECO:0000259" key="10">
    <source>
        <dbReference type="PROSITE" id="PS50026"/>
    </source>
</evidence>
<comment type="caution">
    <text evidence="7">Lacks conserved residue(s) required for the propagation of feature annotation.</text>
</comment>
<dbReference type="VEuPathDB" id="AmoebaDB:NF0120680"/>
<comment type="similarity">
    <text evidence="1 8">Belongs to the peptidase S10 family.</text>
</comment>
<evidence type="ECO:0000256" key="6">
    <source>
        <dbReference type="ARBA" id="ARBA00023180"/>
    </source>
</evidence>
<protein>
    <recommendedName>
        <fullName evidence="8">Carboxypeptidase</fullName>
        <ecNumber evidence="8">3.4.16.-</ecNumber>
    </recommendedName>
</protein>
<dbReference type="GO" id="GO:0004185">
    <property type="term" value="F:serine-type carboxypeptidase activity"/>
    <property type="evidence" value="ECO:0007669"/>
    <property type="project" value="UniProtKB-UniRule"/>
</dbReference>
<evidence type="ECO:0000256" key="5">
    <source>
        <dbReference type="ARBA" id="ARBA00022801"/>
    </source>
</evidence>